<evidence type="ECO:0000256" key="1">
    <source>
        <dbReference type="ARBA" id="ARBA00023015"/>
    </source>
</evidence>
<feature type="DNA-binding region" description="H-T-H motif" evidence="4">
    <location>
        <begin position="40"/>
        <end position="59"/>
    </location>
</feature>
<keyword evidence="3" id="KW-0804">Transcription</keyword>
<dbReference type="Pfam" id="PF00440">
    <property type="entry name" value="TetR_N"/>
    <property type="match status" value="1"/>
</dbReference>
<dbReference type="Proteomes" id="UP000588586">
    <property type="component" value="Unassembled WGS sequence"/>
</dbReference>
<dbReference type="PANTHER" id="PTHR30055:SF148">
    <property type="entry name" value="TETR-FAMILY TRANSCRIPTIONAL REGULATOR"/>
    <property type="match status" value="1"/>
</dbReference>
<gene>
    <name evidence="6" type="ORF">HJG52_20025</name>
</gene>
<dbReference type="Pfam" id="PF16859">
    <property type="entry name" value="TetR_C_11"/>
    <property type="match status" value="1"/>
</dbReference>
<dbReference type="AlphaFoldDB" id="A0A849HEC1"/>
<evidence type="ECO:0000313" key="6">
    <source>
        <dbReference type="EMBL" id="NNM48280.1"/>
    </source>
</evidence>
<dbReference type="GO" id="GO:0000976">
    <property type="term" value="F:transcription cis-regulatory region binding"/>
    <property type="evidence" value="ECO:0007669"/>
    <property type="project" value="TreeGrafter"/>
</dbReference>
<comment type="caution">
    <text evidence="6">The sequence shown here is derived from an EMBL/GenBank/DDBJ whole genome shotgun (WGS) entry which is preliminary data.</text>
</comment>
<name>A0A849HEC1_9MICO</name>
<dbReference type="EMBL" id="JABEPQ010000009">
    <property type="protein sequence ID" value="NNM48280.1"/>
    <property type="molecule type" value="Genomic_DNA"/>
</dbReference>
<dbReference type="PROSITE" id="PS50977">
    <property type="entry name" value="HTH_TETR_2"/>
    <property type="match status" value="1"/>
</dbReference>
<keyword evidence="1" id="KW-0805">Transcription regulation</keyword>
<evidence type="ECO:0000256" key="4">
    <source>
        <dbReference type="PROSITE-ProRule" id="PRU00335"/>
    </source>
</evidence>
<dbReference type="InterPro" id="IPR011075">
    <property type="entry name" value="TetR_C"/>
</dbReference>
<dbReference type="RefSeq" id="WP_171245404.1">
    <property type="nucleotide sequence ID" value="NZ_JABEPQ010000009.1"/>
</dbReference>
<keyword evidence="2 4" id="KW-0238">DNA-binding</keyword>
<evidence type="ECO:0000256" key="3">
    <source>
        <dbReference type="ARBA" id="ARBA00023163"/>
    </source>
</evidence>
<protein>
    <submittedName>
        <fullName evidence="6">TetR/AcrR family transcriptional regulator</fullName>
    </submittedName>
</protein>
<accession>A0A849HEC1</accession>
<proteinExistence type="predicted"/>
<keyword evidence="7" id="KW-1185">Reference proteome</keyword>
<reference evidence="6 7" key="1">
    <citation type="submission" date="2020-04" db="EMBL/GenBank/DDBJ databases">
        <title>Knoellia sp. isolate from air conditioner.</title>
        <authorList>
            <person name="Chea S."/>
            <person name="Kim D.-U."/>
        </authorList>
    </citation>
    <scope>NUCLEOTIDE SEQUENCE [LARGE SCALE GENOMIC DNA]</scope>
    <source>
        <strain evidence="6 7">DB2414S</strain>
    </source>
</reference>
<feature type="domain" description="HTH tetR-type" evidence="5">
    <location>
        <begin position="17"/>
        <end position="77"/>
    </location>
</feature>
<dbReference type="Gene3D" id="1.10.357.10">
    <property type="entry name" value="Tetracycline Repressor, domain 2"/>
    <property type="match status" value="1"/>
</dbReference>
<dbReference type="PANTHER" id="PTHR30055">
    <property type="entry name" value="HTH-TYPE TRANSCRIPTIONAL REGULATOR RUTR"/>
    <property type="match status" value="1"/>
</dbReference>
<dbReference type="SUPFAM" id="SSF48498">
    <property type="entry name" value="Tetracyclin repressor-like, C-terminal domain"/>
    <property type="match status" value="1"/>
</dbReference>
<evidence type="ECO:0000256" key="2">
    <source>
        <dbReference type="ARBA" id="ARBA00023125"/>
    </source>
</evidence>
<dbReference type="GO" id="GO:0003700">
    <property type="term" value="F:DNA-binding transcription factor activity"/>
    <property type="evidence" value="ECO:0007669"/>
    <property type="project" value="TreeGrafter"/>
</dbReference>
<evidence type="ECO:0000259" key="5">
    <source>
        <dbReference type="PROSITE" id="PS50977"/>
    </source>
</evidence>
<dbReference type="SUPFAM" id="SSF46689">
    <property type="entry name" value="Homeodomain-like"/>
    <property type="match status" value="1"/>
</dbReference>
<dbReference type="Gene3D" id="1.10.10.60">
    <property type="entry name" value="Homeodomain-like"/>
    <property type="match status" value="1"/>
</dbReference>
<dbReference type="InterPro" id="IPR036271">
    <property type="entry name" value="Tet_transcr_reg_TetR-rel_C_sf"/>
</dbReference>
<sequence length="198" mass="21731">MSSRPAGSRVGGSLPDPTVVDRVLHAVLEELTDAGRDHLSMDRVARRAGVSKTTMYTRWRHKDDLLVDAYRQASRPFPTLQTGTLRGDLNLLMQTVIAGAEGNRYATVLAELLAAAGTNPALRPELQNVADTWNAGIHAMLQAGQDRGELDPDVDLALLTDTLISITMRRLLFRLQPIDDTLRADIDALVFRAPPRRG</sequence>
<dbReference type="InterPro" id="IPR009057">
    <property type="entry name" value="Homeodomain-like_sf"/>
</dbReference>
<dbReference type="InterPro" id="IPR050109">
    <property type="entry name" value="HTH-type_TetR-like_transc_reg"/>
</dbReference>
<evidence type="ECO:0000313" key="7">
    <source>
        <dbReference type="Proteomes" id="UP000588586"/>
    </source>
</evidence>
<organism evidence="6 7">
    <name type="scientific">Knoellia koreensis</name>
    <dbReference type="NCBI Taxonomy" id="2730921"/>
    <lineage>
        <taxon>Bacteria</taxon>
        <taxon>Bacillati</taxon>
        <taxon>Actinomycetota</taxon>
        <taxon>Actinomycetes</taxon>
        <taxon>Micrococcales</taxon>
        <taxon>Intrasporangiaceae</taxon>
        <taxon>Knoellia</taxon>
    </lineage>
</organism>
<dbReference type="InterPro" id="IPR001647">
    <property type="entry name" value="HTH_TetR"/>
</dbReference>